<dbReference type="InterPro" id="IPR021916">
    <property type="entry name" value="DUF3527"/>
</dbReference>
<accession>A0A1D1XE48</accession>
<name>A0A1D1XE48_9ARAE</name>
<gene>
    <name evidence="2" type="primary">glmU_13</name>
    <name evidence="2" type="ORF">g.21373</name>
</gene>
<evidence type="ECO:0000313" key="2">
    <source>
        <dbReference type="EMBL" id="JAT40677.1"/>
    </source>
</evidence>
<feature type="compositionally biased region" description="Polar residues" evidence="1">
    <location>
        <begin position="300"/>
        <end position="319"/>
    </location>
</feature>
<evidence type="ECO:0000256" key="1">
    <source>
        <dbReference type="SAM" id="MobiDB-lite"/>
    </source>
</evidence>
<dbReference type="AlphaFoldDB" id="A0A1D1XE48"/>
<organism evidence="2">
    <name type="scientific">Anthurium amnicola</name>
    <dbReference type="NCBI Taxonomy" id="1678845"/>
    <lineage>
        <taxon>Eukaryota</taxon>
        <taxon>Viridiplantae</taxon>
        <taxon>Streptophyta</taxon>
        <taxon>Embryophyta</taxon>
        <taxon>Tracheophyta</taxon>
        <taxon>Spermatophyta</taxon>
        <taxon>Magnoliopsida</taxon>
        <taxon>Liliopsida</taxon>
        <taxon>Araceae</taxon>
        <taxon>Pothoideae</taxon>
        <taxon>Potheae</taxon>
        <taxon>Anthurium</taxon>
    </lineage>
</organism>
<dbReference type="Pfam" id="PF12043">
    <property type="entry name" value="DUF3527"/>
    <property type="match status" value="1"/>
</dbReference>
<protein>
    <submittedName>
        <fullName evidence="2">Bifunctional protein GlmU</fullName>
    </submittedName>
</protein>
<dbReference type="PANTHER" id="PTHR31390">
    <property type="entry name" value="EXPRESSED PROTEIN"/>
    <property type="match status" value="1"/>
</dbReference>
<proteinExistence type="predicted"/>
<feature type="region of interest" description="Disordered" evidence="1">
    <location>
        <begin position="293"/>
        <end position="323"/>
    </location>
</feature>
<reference evidence="2" key="1">
    <citation type="submission" date="2015-07" db="EMBL/GenBank/DDBJ databases">
        <title>Transcriptome Assembly of Anthurium amnicola.</title>
        <authorList>
            <person name="Suzuki J."/>
        </authorList>
    </citation>
    <scope>NUCLEOTIDE SEQUENCE</scope>
</reference>
<sequence>MGLDAILECENRLQARQNSTGVHSSCHISSKVDEERGEEKPTSRSCLLNSLDDDFGELSISPCRKSMPCRPVGVKVENNDVLKRGSVYQSSREVRKLKKLREGRRKIEAALSDESFLTFEIVNPVSQFCQNEAISSDLKRRTPLNSLNADQNYSSFGNAQAVLTNTSASLDLSFRLLPEEQLNLNTQCFDPRRSSSDSYLEICLLPDNTEFSRDEVVQETVESCSLKESKFRSSETLGPENDGHVHSERDIAYTLSKSSAKVGTCKTLCQPESDLPKASQRARFSPIRKMLDPIKKSKSQRNPSLSKTAACNRMSPDSSSIRREKSFHNSLLSDLSRTEQKADHHDRLIDRDQWTVNEPSPAHLHGFLKLECKQGMPSFEFSVKDPDDVLSAKTWKTHNAFNWVYTFHSGKKNGGSGWGSKDRHRQSLPMVGQMQVSCYFCSELSSNGPLDNSAVTEFILYDISHAKRSSFGYEERYPFPEFVQPPRGTISESLSVGDSLDSNDSSLPKNCSSSRVTNGDHSFETSASCLWAPIDLLPHLEVAAIVIQIPFGAKRTLKDRLRDDTRNKQYTDLPGISVSDHGRDATSANPHAVNVKVVTSSGKHGFPSTEEGGPSPLLDRWRSGGECDCGGWDMACPITILDNGEEDTTNISGSHLSLELFVQGTKDKKPALTIKTCDDGQYSVDFHAQFSKLQAFSISVSVLHSLEAFGIVSQEKNGQRLHSNSLKLLLEEEVRQLIEAVAKEDQRKVNRKVQQIPAPYLVDPPPFSPMGRV</sequence>
<dbReference type="PANTHER" id="PTHR31390:SF0">
    <property type="entry name" value="DOMAIN PROTEIN, PUTATIVE (DUF3527)-RELATED"/>
    <property type="match status" value="1"/>
</dbReference>
<feature type="region of interest" description="Disordered" evidence="1">
    <location>
        <begin position="493"/>
        <end position="518"/>
    </location>
</feature>
<dbReference type="EMBL" id="GDJX01027259">
    <property type="protein sequence ID" value="JAT40677.1"/>
    <property type="molecule type" value="Transcribed_RNA"/>
</dbReference>